<name>A0AAV6NWL6_9ROSI</name>
<dbReference type="PROSITE" id="PS50939">
    <property type="entry name" value="CYTOCHROME_B561"/>
    <property type="match status" value="1"/>
</dbReference>
<comment type="caution">
    <text evidence="10">The sequence shown here is derived from an EMBL/GenBank/DDBJ whole genome shotgun (WGS) entry which is preliminary data.</text>
</comment>
<feature type="domain" description="Cytochrome b561" evidence="9">
    <location>
        <begin position="27"/>
        <end position="225"/>
    </location>
</feature>
<feature type="signal peptide" evidence="8">
    <location>
        <begin position="1"/>
        <end position="23"/>
    </location>
</feature>
<feature type="transmembrane region" description="Helical" evidence="7">
    <location>
        <begin position="198"/>
        <end position="222"/>
    </location>
</feature>
<dbReference type="PANTHER" id="PTHR23130">
    <property type="entry name" value="CYTOCHROME B561 AND DOMON DOMAIN-CONTAINING PROTEIN"/>
    <property type="match status" value="1"/>
</dbReference>
<evidence type="ECO:0000256" key="7">
    <source>
        <dbReference type="SAM" id="Phobius"/>
    </source>
</evidence>
<evidence type="ECO:0000256" key="1">
    <source>
        <dbReference type="ARBA" id="ARBA00004370"/>
    </source>
</evidence>
<dbReference type="SMART" id="SM00665">
    <property type="entry name" value="B561"/>
    <property type="match status" value="1"/>
</dbReference>
<comment type="subcellular location">
    <subcellularLocation>
        <location evidence="1">Membrane</location>
    </subcellularLocation>
</comment>
<feature type="chain" id="PRO_5043753399" evidence="8">
    <location>
        <begin position="24"/>
        <end position="242"/>
    </location>
</feature>
<feature type="transmembrane region" description="Helical" evidence="7">
    <location>
        <begin position="95"/>
        <end position="116"/>
    </location>
</feature>
<keyword evidence="6 7" id="KW-0472">Membrane</keyword>
<evidence type="ECO:0000256" key="2">
    <source>
        <dbReference type="ARBA" id="ARBA00022448"/>
    </source>
</evidence>
<keyword evidence="2" id="KW-0813">Transport</keyword>
<keyword evidence="5 7" id="KW-1133">Transmembrane helix</keyword>
<dbReference type="Pfam" id="PF03188">
    <property type="entry name" value="Cytochrom_B561"/>
    <property type="match status" value="1"/>
</dbReference>
<keyword evidence="11" id="KW-1185">Reference proteome</keyword>
<dbReference type="InterPro" id="IPR006593">
    <property type="entry name" value="Cyt_b561/ferric_Rdtase_TM"/>
</dbReference>
<evidence type="ECO:0000313" key="10">
    <source>
        <dbReference type="EMBL" id="KAG6603792.1"/>
    </source>
</evidence>
<dbReference type="AlphaFoldDB" id="A0AAV6NWL6"/>
<feature type="transmembrane region" description="Helical" evidence="7">
    <location>
        <begin position="168"/>
        <end position="186"/>
    </location>
</feature>
<reference evidence="10 11" key="1">
    <citation type="journal article" date="2021" name="Hortic Res">
        <title>The domestication of Cucurbita argyrosperma as revealed by the genome of its wild relative.</title>
        <authorList>
            <person name="Barrera-Redondo J."/>
            <person name="Sanchez-de la Vega G."/>
            <person name="Aguirre-Liguori J.A."/>
            <person name="Castellanos-Morales G."/>
            <person name="Gutierrez-Guerrero Y.T."/>
            <person name="Aguirre-Dugua X."/>
            <person name="Aguirre-Planter E."/>
            <person name="Tenaillon M.I."/>
            <person name="Lira-Saade R."/>
            <person name="Eguiarte L.E."/>
        </authorList>
    </citation>
    <scope>NUCLEOTIDE SEQUENCE [LARGE SCALE GENOMIC DNA]</scope>
    <source>
        <strain evidence="10">JBR-2021</strain>
    </source>
</reference>
<feature type="transmembrane region" description="Helical" evidence="7">
    <location>
        <begin position="128"/>
        <end position="147"/>
    </location>
</feature>
<evidence type="ECO:0000256" key="5">
    <source>
        <dbReference type="ARBA" id="ARBA00022989"/>
    </source>
</evidence>
<feature type="transmembrane region" description="Helical" evidence="7">
    <location>
        <begin position="63"/>
        <end position="83"/>
    </location>
</feature>
<keyword evidence="3 7" id="KW-0812">Transmembrane</keyword>
<dbReference type="PANTHER" id="PTHR23130:SF153">
    <property type="entry name" value="CYTOCHROME B561 DOMAIN-CONTAINING PROTEIN"/>
    <property type="match status" value="1"/>
</dbReference>
<accession>A0AAV6NWL6</accession>
<dbReference type="GO" id="GO:0016020">
    <property type="term" value="C:membrane"/>
    <property type="evidence" value="ECO:0007669"/>
    <property type="project" value="UniProtKB-SubCell"/>
</dbReference>
<dbReference type="CDD" id="cd08760">
    <property type="entry name" value="Cyt_b561_FRRS1_like"/>
    <property type="match status" value="1"/>
</dbReference>
<feature type="non-terminal residue" evidence="10">
    <location>
        <position position="1"/>
    </location>
</feature>
<evidence type="ECO:0000256" key="6">
    <source>
        <dbReference type="ARBA" id="ARBA00023136"/>
    </source>
</evidence>
<dbReference type="Proteomes" id="UP000685013">
    <property type="component" value="Chromosome 3"/>
</dbReference>
<gene>
    <name evidence="10" type="ORF">SDJN03_04401</name>
</gene>
<evidence type="ECO:0000256" key="8">
    <source>
        <dbReference type="SAM" id="SignalP"/>
    </source>
</evidence>
<sequence>MGSRFQFFLIVSLVFALSNSTAAQQENTTSGHHTPDTKVTSAPKLWKSPGLGYSTLLRHVHGVLNIIGWGTLIPIGIVIARYFREEFPLRCDRWYSAHAVCQTCGYIMGTVGWGFGVSLINSSNRSHVPFLVLGILVILLTAIQESWQICGICVQQKRESGRGRMGVMWHRGMGYVILALIIADIFEGINAQRHPKKWRWTYVGILLGVGVVAAGLEVYRYIKLKRFKQAMKLNANMYSPTT</sequence>
<evidence type="ECO:0000256" key="3">
    <source>
        <dbReference type="ARBA" id="ARBA00022692"/>
    </source>
</evidence>
<keyword evidence="8" id="KW-0732">Signal</keyword>
<keyword evidence="4" id="KW-0249">Electron transport</keyword>
<evidence type="ECO:0000313" key="11">
    <source>
        <dbReference type="Proteomes" id="UP000685013"/>
    </source>
</evidence>
<organism evidence="10 11">
    <name type="scientific">Cucurbita argyrosperma subsp. sororia</name>
    <dbReference type="NCBI Taxonomy" id="37648"/>
    <lineage>
        <taxon>Eukaryota</taxon>
        <taxon>Viridiplantae</taxon>
        <taxon>Streptophyta</taxon>
        <taxon>Embryophyta</taxon>
        <taxon>Tracheophyta</taxon>
        <taxon>Spermatophyta</taxon>
        <taxon>Magnoliopsida</taxon>
        <taxon>eudicotyledons</taxon>
        <taxon>Gunneridae</taxon>
        <taxon>Pentapetalae</taxon>
        <taxon>rosids</taxon>
        <taxon>fabids</taxon>
        <taxon>Cucurbitales</taxon>
        <taxon>Cucurbitaceae</taxon>
        <taxon>Cucurbiteae</taxon>
        <taxon>Cucurbita</taxon>
    </lineage>
</organism>
<proteinExistence type="predicted"/>
<protein>
    <submittedName>
        <fullName evidence="10">Cytochrome b561 and DOMON domain-containing protein</fullName>
    </submittedName>
</protein>
<evidence type="ECO:0000256" key="4">
    <source>
        <dbReference type="ARBA" id="ARBA00022982"/>
    </source>
</evidence>
<evidence type="ECO:0000259" key="9">
    <source>
        <dbReference type="PROSITE" id="PS50939"/>
    </source>
</evidence>
<dbReference type="EMBL" id="JAGKQH010000003">
    <property type="protein sequence ID" value="KAG6603792.1"/>
    <property type="molecule type" value="Genomic_DNA"/>
</dbReference>